<keyword evidence="1" id="KW-0175">Coiled coil</keyword>
<evidence type="ECO:0000313" key="2">
    <source>
        <dbReference type="EMBL" id="PMD45580.1"/>
    </source>
</evidence>
<dbReference type="Proteomes" id="UP000235786">
    <property type="component" value="Unassembled WGS sequence"/>
</dbReference>
<gene>
    <name evidence="2" type="ORF">L207DRAFT_578490</name>
</gene>
<evidence type="ECO:0000256" key="1">
    <source>
        <dbReference type="SAM" id="Coils"/>
    </source>
</evidence>
<reference evidence="2 3" key="1">
    <citation type="submission" date="2016-04" db="EMBL/GenBank/DDBJ databases">
        <title>A degradative enzymes factory behind the ericoid mycorrhizal symbiosis.</title>
        <authorList>
            <consortium name="DOE Joint Genome Institute"/>
            <person name="Martino E."/>
            <person name="Morin E."/>
            <person name="Grelet G."/>
            <person name="Kuo A."/>
            <person name="Kohler A."/>
            <person name="Daghino S."/>
            <person name="Barry K."/>
            <person name="Choi C."/>
            <person name="Cichocki N."/>
            <person name="Clum A."/>
            <person name="Copeland A."/>
            <person name="Hainaut M."/>
            <person name="Haridas S."/>
            <person name="Labutti K."/>
            <person name="Lindquist E."/>
            <person name="Lipzen A."/>
            <person name="Khouja H.-R."/>
            <person name="Murat C."/>
            <person name="Ohm R."/>
            <person name="Olson A."/>
            <person name="Spatafora J."/>
            <person name="Veneault-Fourrey C."/>
            <person name="Henrissat B."/>
            <person name="Grigoriev I."/>
            <person name="Martin F."/>
            <person name="Perotto S."/>
        </authorList>
    </citation>
    <scope>NUCLEOTIDE SEQUENCE [LARGE SCALE GENOMIC DNA]</scope>
    <source>
        <strain evidence="2 3">F</strain>
    </source>
</reference>
<name>A0A2J6S477_HYAVF</name>
<sequence>MSSIEKSDEQIEEEIIEDLRRLFNEFRRKAHEYRKRVDLFRQRRREQKEKYSEWEREKRREWLNDRNWRTVWESNYNNESYWEKHEASWASRNGDRRDGPEHDVLWWDSWKLRRDKELRLLNGIDKQDLEMYHSLLQLKSPKSPWKVDQDWWVKWQILKSSQQPGSTIPHIEPKISEKSKMACDWMCRFDIGRRLKMAKITAPEDSEFNQWKAERRLSSNLRGEETWNEPPNWGEFELLLKYGRRWKKRWQKGRETRRIADKYLYLTYYCPFCGDMFEQFEHYGHFRLHVIEKHPRCELCDTPWVNEDDIDIHMHEKHNANTRHVTSKLPEDADKVNRAFQADEDFRELLGDKYCDHHDPAYDPVFQEMAYTGEGGEAFWARRHKTRLISHMKTEHKDYYTPGYYESLGECYIHGMMDGEAIAVQNNEGLSTQIFELR</sequence>
<dbReference type="EMBL" id="KZ613940">
    <property type="protein sequence ID" value="PMD45580.1"/>
    <property type="molecule type" value="Genomic_DNA"/>
</dbReference>
<organism evidence="2 3">
    <name type="scientific">Hyaloscypha variabilis (strain UAMH 11265 / GT02V1 / F)</name>
    <name type="common">Meliniomyces variabilis</name>
    <dbReference type="NCBI Taxonomy" id="1149755"/>
    <lineage>
        <taxon>Eukaryota</taxon>
        <taxon>Fungi</taxon>
        <taxon>Dikarya</taxon>
        <taxon>Ascomycota</taxon>
        <taxon>Pezizomycotina</taxon>
        <taxon>Leotiomycetes</taxon>
        <taxon>Helotiales</taxon>
        <taxon>Hyaloscyphaceae</taxon>
        <taxon>Hyaloscypha</taxon>
        <taxon>Hyaloscypha variabilis</taxon>
    </lineage>
</organism>
<evidence type="ECO:0008006" key="4">
    <source>
        <dbReference type="Google" id="ProtNLM"/>
    </source>
</evidence>
<accession>A0A2J6S477</accession>
<proteinExistence type="predicted"/>
<feature type="coiled-coil region" evidence="1">
    <location>
        <begin position="16"/>
        <end position="57"/>
    </location>
</feature>
<evidence type="ECO:0000313" key="3">
    <source>
        <dbReference type="Proteomes" id="UP000235786"/>
    </source>
</evidence>
<keyword evidence="3" id="KW-1185">Reference proteome</keyword>
<dbReference type="AlphaFoldDB" id="A0A2J6S477"/>
<protein>
    <recommendedName>
        <fullName evidence="4">C2H2-type domain-containing protein</fullName>
    </recommendedName>
</protein>